<name>A0ABN2REE6_9ACTN</name>
<feature type="transmembrane region" description="Helical" evidence="8">
    <location>
        <begin position="120"/>
        <end position="146"/>
    </location>
</feature>
<dbReference type="InterPro" id="IPR047817">
    <property type="entry name" value="ABC2_TM_bact-type"/>
</dbReference>
<dbReference type="PANTHER" id="PTHR43077:SF8">
    <property type="entry name" value="DOXORUBICIN RESISTANCE ABC TRANSPORTER PERMEASE PROTEIN DRRB"/>
    <property type="match status" value="1"/>
</dbReference>
<evidence type="ECO:0000256" key="1">
    <source>
        <dbReference type="ARBA" id="ARBA00004651"/>
    </source>
</evidence>
<dbReference type="InterPro" id="IPR000412">
    <property type="entry name" value="ABC_2_transport"/>
</dbReference>
<reference evidence="10 11" key="1">
    <citation type="journal article" date="2019" name="Int. J. Syst. Evol. Microbiol.">
        <title>The Global Catalogue of Microorganisms (GCM) 10K type strain sequencing project: providing services to taxonomists for standard genome sequencing and annotation.</title>
        <authorList>
            <consortium name="The Broad Institute Genomics Platform"/>
            <consortium name="The Broad Institute Genome Sequencing Center for Infectious Disease"/>
            <person name="Wu L."/>
            <person name="Ma J."/>
        </authorList>
    </citation>
    <scope>NUCLEOTIDE SEQUENCE [LARGE SCALE GENOMIC DNA]</scope>
    <source>
        <strain evidence="10 11">JCM 16013</strain>
    </source>
</reference>
<accession>A0ABN2REE6</accession>
<evidence type="ECO:0000313" key="10">
    <source>
        <dbReference type="EMBL" id="GAA1967745.1"/>
    </source>
</evidence>
<sequence length="237" mass="25131">MLKIKHVPEQLSDVIAVPIIFTVLFTYLFGGAMAGSPHRYLQFLLPGTLVMAVLLATMYTGVNLNADMDKGVYDRFRTLPMWRPAPIVGALLGDALRYLLASVLVVGLGLALGFRPHGGAGGIVLGMALVIGFASALSWVFCWLGLLLRSANAIMSLAMVVLFPLTLASNTFVDPHTMPGWLRAVVDANPVTHLVTATRAAMAGSITAGQVAGVLLTALAMIAVFAPLTLGAYRRKN</sequence>
<feature type="transmembrane region" description="Helical" evidence="8">
    <location>
        <begin position="211"/>
        <end position="233"/>
    </location>
</feature>
<protein>
    <recommendedName>
        <fullName evidence="8">Transport permease protein</fullName>
    </recommendedName>
</protein>
<dbReference type="EMBL" id="BAAAQM010000013">
    <property type="protein sequence ID" value="GAA1967745.1"/>
    <property type="molecule type" value="Genomic_DNA"/>
</dbReference>
<comment type="caution">
    <text evidence="10">The sequence shown here is derived from an EMBL/GenBank/DDBJ whole genome shotgun (WGS) entry which is preliminary data.</text>
</comment>
<keyword evidence="11" id="KW-1185">Reference proteome</keyword>
<keyword evidence="4 8" id="KW-0812">Transmembrane</keyword>
<evidence type="ECO:0000256" key="7">
    <source>
        <dbReference type="ARBA" id="ARBA00023251"/>
    </source>
</evidence>
<organism evidence="10 11">
    <name type="scientific">Catenulispora subtropica</name>
    <dbReference type="NCBI Taxonomy" id="450798"/>
    <lineage>
        <taxon>Bacteria</taxon>
        <taxon>Bacillati</taxon>
        <taxon>Actinomycetota</taxon>
        <taxon>Actinomycetes</taxon>
        <taxon>Catenulisporales</taxon>
        <taxon>Catenulisporaceae</taxon>
        <taxon>Catenulispora</taxon>
    </lineage>
</organism>
<keyword evidence="7" id="KW-0046">Antibiotic resistance</keyword>
<keyword evidence="6 8" id="KW-0472">Membrane</keyword>
<keyword evidence="3 8" id="KW-1003">Cell membrane</keyword>
<comment type="similarity">
    <text evidence="2 8">Belongs to the ABC-2 integral membrane protein family.</text>
</comment>
<gene>
    <name evidence="10" type="ORF">GCM10009838_27600</name>
</gene>
<dbReference type="Pfam" id="PF01061">
    <property type="entry name" value="ABC2_membrane"/>
    <property type="match status" value="1"/>
</dbReference>
<feature type="transmembrane region" description="Helical" evidence="8">
    <location>
        <begin position="153"/>
        <end position="173"/>
    </location>
</feature>
<feature type="transmembrane region" description="Helical" evidence="8">
    <location>
        <begin position="87"/>
        <end position="114"/>
    </location>
</feature>
<feature type="transmembrane region" description="Helical" evidence="8">
    <location>
        <begin position="12"/>
        <end position="34"/>
    </location>
</feature>
<evidence type="ECO:0000259" key="9">
    <source>
        <dbReference type="PROSITE" id="PS51012"/>
    </source>
</evidence>
<comment type="subcellular location">
    <subcellularLocation>
        <location evidence="1 8">Cell membrane</location>
        <topology evidence="1 8">Multi-pass membrane protein</topology>
    </subcellularLocation>
</comment>
<dbReference type="PANTHER" id="PTHR43077">
    <property type="entry name" value="TRANSPORT PERMEASE YVFS-RELATED"/>
    <property type="match status" value="1"/>
</dbReference>
<dbReference type="PROSITE" id="PS51012">
    <property type="entry name" value="ABC_TM2"/>
    <property type="match status" value="1"/>
</dbReference>
<evidence type="ECO:0000256" key="2">
    <source>
        <dbReference type="ARBA" id="ARBA00007783"/>
    </source>
</evidence>
<evidence type="ECO:0000256" key="4">
    <source>
        <dbReference type="ARBA" id="ARBA00022692"/>
    </source>
</evidence>
<feature type="transmembrane region" description="Helical" evidence="8">
    <location>
        <begin position="40"/>
        <end position="66"/>
    </location>
</feature>
<dbReference type="InterPro" id="IPR013525">
    <property type="entry name" value="ABC2_TM"/>
</dbReference>
<evidence type="ECO:0000256" key="3">
    <source>
        <dbReference type="ARBA" id="ARBA00022475"/>
    </source>
</evidence>
<evidence type="ECO:0000256" key="5">
    <source>
        <dbReference type="ARBA" id="ARBA00022989"/>
    </source>
</evidence>
<proteinExistence type="inferred from homology"/>
<feature type="domain" description="ABC transmembrane type-2" evidence="9">
    <location>
        <begin position="9"/>
        <end position="236"/>
    </location>
</feature>
<dbReference type="Proteomes" id="UP001499854">
    <property type="component" value="Unassembled WGS sequence"/>
</dbReference>
<keyword evidence="5 8" id="KW-1133">Transmembrane helix</keyword>
<dbReference type="PIRSF" id="PIRSF006648">
    <property type="entry name" value="DrrB"/>
    <property type="match status" value="1"/>
</dbReference>
<evidence type="ECO:0000313" key="11">
    <source>
        <dbReference type="Proteomes" id="UP001499854"/>
    </source>
</evidence>
<keyword evidence="8" id="KW-0813">Transport</keyword>
<dbReference type="InterPro" id="IPR051328">
    <property type="entry name" value="T7SS_ABC-Transporter"/>
</dbReference>
<evidence type="ECO:0000256" key="8">
    <source>
        <dbReference type="RuleBase" id="RU361157"/>
    </source>
</evidence>
<evidence type="ECO:0000256" key="6">
    <source>
        <dbReference type="ARBA" id="ARBA00023136"/>
    </source>
</evidence>